<protein>
    <submittedName>
        <fullName evidence="2">Uncharacterized protein</fullName>
    </submittedName>
</protein>
<dbReference type="AlphaFoldDB" id="A0AAQ3PF93"/>
<keyword evidence="1" id="KW-0812">Transmembrane</keyword>
<evidence type="ECO:0000256" key="1">
    <source>
        <dbReference type="SAM" id="Phobius"/>
    </source>
</evidence>
<evidence type="ECO:0000313" key="3">
    <source>
        <dbReference type="Proteomes" id="UP001374535"/>
    </source>
</evidence>
<organism evidence="2 3">
    <name type="scientific">Vigna mungo</name>
    <name type="common">Black gram</name>
    <name type="synonym">Phaseolus mungo</name>
    <dbReference type="NCBI Taxonomy" id="3915"/>
    <lineage>
        <taxon>Eukaryota</taxon>
        <taxon>Viridiplantae</taxon>
        <taxon>Streptophyta</taxon>
        <taxon>Embryophyta</taxon>
        <taxon>Tracheophyta</taxon>
        <taxon>Spermatophyta</taxon>
        <taxon>Magnoliopsida</taxon>
        <taxon>eudicotyledons</taxon>
        <taxon>Gunneridae</taxon>
        <taxon>Pentapetalae</taxon>
        <taxon>rosids</taxon>
        <taxon>fabids</taxon>
        <taxon>Fabales</taxon>
        <taxon>Fabaceae</taxon>
        <taxon>Papilionoideae</taxon>
        <taxon>50 kb inversion clade</taxon>
        <taxon>NPAAA clade</taxon>
        <taxon>indigoferoid/millettioid clade</taxon>
        <taxon>Phaseoleae</taxon>
        <taxon>Vigna</taxon>
    </lineage>
</organism>
<name>A0AAQ3PF93_VIGMU</name>
<proteinExistence type="predicted"/>
<reference evidence="2 3" key="1">
    <citation type="journal article" date="2023" name="Life. Sci Alliance">
        <title>Evolutionary insights into 3D genome organization and epigenetic landscape of Vigna mungo.</title>
        <authorList>
            <person name="Junaid A."/>
            <person name="Singh B."/>
            <person name="Bhatia S."/>
        </authorList>
    </citation>
    <scope>NUCLEOTIDE SEQUENCE [LARGE SCALE GENOMIC DNA]</scope>
    <source>
        <strain evidence="2">Urdbean</strain>
    </source>
</reference>
<keyword evidence="3" id="KW-1185">Reference proteome</keyword>
<evidence type="ECO:0000313" key="2">
    <source>
        <dbReference type="EMBL" id="WVZ25844.1"/>
    </source>
</evidence>
<gene>
    <name evidence="2" type="ORF">V8G54_004388</name>
</gene>
<sequence>MKTNFRDQSTLKNTSITFEPPKLKTSKKGPHKILVSIYLLVFIVKKLQVTYSILNHKKMFKPAYSQCCAMLKTVVQKEYIHLATQRQVTYFFLRCAHIKSYSNNHKNYTPH</sequence>
<dbReference type="EMBL" id="CP144700">
    <property type="protein sequence ID" value="WVZ25844.1"/>
    <property type="molecule type" value="Genomic_DNA"/>
</dbReference>
<keyword evidence="1" id="KW-1133">Transmembrane helix</keyword>
<feature type="transmembrane region" description="Helical" evidence="1">
    <location>
        <begin position="33"/>
        <end position="54"/>
    </location>
</feature>
<keyword evidence="1" id="KW-0472">Membrane</keyword>
<dbReference type="Proteomes" id="UP001374535">
    <property type="component" value="Chromosome 1"/>
</dbReference>
<accession>A0AAQ3PF93</accession>